<dbReference type="InterPro" id="IPR007053">
    <property type="entry name" value="LRAT_dom"/>
</dbReference>
<dbReference type="Pfam" id="PF04970">
    <property type="entry name" value="LRAT"/>
    <property type="match status" value="1"/>
</dbReference>
<dbReference type="GO" id="GO:0005737">
    <property type="term" value="C:cytoplasm"/>
    <property type="evidence" value="ECO:0007669"/>
    <property type="project" value="TreeGrafter"/>
</dbReference>
<dbReference type="EMBL" id="WBNC01020748">
    <property type="protein sequence ID" value="NXD03984.1"/>
    <property type="molecule type" value="Genomic_DNA"/>
</dbReference>
<dbReference type="GO" id="GO:0016410">
    <property type="term" value="F:N-acyltransferase activity"/>
    <property type="evidence" value="ECO:0007669"/>
    <property type="project" value="TreeGrafter"/>
</dbReference>
<reference evidence="6" key="1">
    <citation type="submission" date="2019-09" db="EMBL/GenBank/DDBJ databases">
        <title>Bird 10,000 Genomes (B10K) Project - Family phase.</title>
        <authorList>
            <person name="Zhang G."/>
        </authorList>
    </citation>
    <scope>NUCLEOTIDE SEQUENCE</scope>
    <source>
        <strain evidence="6">OUT-0039</strain>
        <tissue evidence="6">Muscle</tissue>
    </source>
</reference>
<comment type="caution">
    <text evidence="6">The sequence shown here is derived from an EMBL/GenBank/DDBJ whole genome shotgun (WGS) entry which is preliminary data.</text>
</comment>
<protein>
    <submittedName>
        <fullName evidence="6">HRSL1 enzyme</fullName>
    </submittedName>
</protein>
<name>A0A851SKQ8_CERFA</name>
<dbReference type="Gene3D" id="3.90.1720.10">
    <property type="entry name" value="endopeptidase domain like (from Nostoc punctiforme)"/>
    <property type="match status" value="1"/>
</dbReference>
<evidence type="ECO:0000259" key="5">
    <source>
        <dbReference type="PROSITE" id="PS51934"/>
    </source>
</evidence>
<evidence type="ECO:0000256" key="4">
    <source>
        <dbReference type="ARBA" id="ARBA00023098"/>
    </source>
</evidence>
<dbReference type="GO" id="GO:0070292">
    <property type="term" value="P:N-acylphosphatidylethanolamine metabolic process"/>
    <property type="evidence" value="ECO:0007669"/>
    <property type="project" value="TreeGrafter"/>
</dbReference>
<keyword evidence="2" id="KW-0808">Transferase</keyword>
<accession>A0A851SKQ8</accession>
<dbReference type="PROSITE" id="PS51934">
    <property type="entry name" value="LRAT"/>
    <property type="match status" value="1"/>
</dbReference>
<evidence type="ECO:0000256" key="1">
    <source>
        <dbReference type="ARBA" id="ARBA00007824"/>
    </source>
</evidence>
<feature type="non-terminal residue" evidence="6">
    <location>
        <position position="1"/>
    </location>
</feature>
<gene>
    <name evidence="6" type="primary">Hrasls_8</name>
    <name evidence="6" type="ORF">CERFAM_R14385</name>
</gene>
<dbReference type="GO" id="GO:0008970">
    <property type="term" value="F:phospholipase A1 activity"/>
    <property type="evidence" value="ECO:0007669"/>
    <property type="project" value="TreeGrafter"/>
</dbReference>
<dbReference type="AlphaFoldDB" id="A0A851SKQ8"/>
<sequence>LIEIKQGCYEHWALYMGDRNVIHVITVGKVDDNSLPQLTGTEGIFARKAQVKKHPLNEVVGDNNWCVKNKYDHYRIPFPTEEIVRRAEEWIDKELPYNVLGKNCEHFVTMLRYGQGVSDQVSDT</sequence>
<dbReference type="InterPro" id="IPR051496">
    <property type="entry name" value="H-rev107_PLA/AT"/>
</dbReference>
<keyword evidence="4" id="KW-0443">Lipid metabolism</keyword>
<evidence type="ECO:0000313" key="6">
    <source>
        <dbReference type="EMBL" id="NXD03984.1"/>
    </source>
</evidence>
<comment type="similarity">
    <text evidence="1">Belongs to the H-rev107 family.</text>
</comment>
<feature type="domain" description="LRAT" evidence="5">
    <location>
        <begin position="1"/>
        <end position="120"/>
    </location>
</feature>
<feature type="non-terminal residue" evidence="6">
    <location>
        <position position="124"/>
    </location>
</feature>
<proteinExistence type="inferred from homology"/>
<evidence type="ECO:0000313" key="7">
    <source>
        <dbReference type="Proteomes" id="UP000611277"/>
    </source>
</evidence>
<dbReference type="GO" id="GO:0004623">
    <property type="term" value="F:phospholipase A2 activity"/>
    <property type="evidence" value="ECO:0007669"/>
    <property type="project" value="TreeGrafter"/>
</dbReference>
<organism evidence="6 7">
    <name type="scientific">Certhia familiaris</name>
    <name type="common">Eurasian treecreeper</name>
    <dbReference type="NCBI Taxonomy" id="73333"/>
    <lineage>
        <taxon>Eukaryota</taxon>
        <taxon>Metazoa</taxon>
        <taxon>Chordata</taxon>
        <taxon>Craniata</taxon>
        <taxon>Vertebrata</taxon>
        <taxon>Euteleostomi</taxon>
        <taxon>Archelosauria</taxon>
        <taxon>Archosauria</taxon>
        <taxon>Dinosauria</taxon>
        <taxon>Saurischia</taxon>
        <taxon>Theropoda</taxon>
        <taxon>Coelurosauria</taxon>
        <taxon>Aves</taxon>
        <taxon>Neognathae</taxon>
        <taxon>Neoaves</taxon>
        <taxon>Telluraves</taxon>
        <taxon>Australaves</taxon>
        <taxon>Passeriformes</taxon>
        <taxon>Certhiidae</taxon>
        <taxon>Certhiinae</taxon>
        <taxon>Certhia</taxon>
    </lineage>
</organism>
<dbReference type="Proteomes" id="UP000611277">
    <property type="component" value="Unassembled WGS sequence"/>
</dbReference>
<evidence type="ECO:0000256" key="2">
    <source>
        <dbReference type="ARBA" id="ARBA00022679"/>
    </source>
</evidence>
<dbReference type="PANTHER" id="PTHR13943">
    <property type="entry name" value="HRAS-LIKE SUPPRESSOR - RELATED"/>
    <property type="match status" value="1"/>
</dbReference>
<evidence type="ECO:0000256" key="3">
    <source>
        <dbReference type="ARBA" id="ARBA00022801"/>
    </source>
</evidence>
<dbReference type="PANTHER" id="PTHR13943:SF37">
    <property type="entry name" value="PHOSPHOLIPASE A AND ACYLTRANSFERASE 1"/>
    <property type="match status" value="1"/>
</dbReference>
<keyword evidence="3" id="KW-0378">Hydrolase</keyword>
<keyword evidence="7" id="KW-1185">Reference proteome</keyword>